<feature type="region of interest" description="Disordered" evidence="1">
    <location>
        <begin position="343"/>
        <end position="367"/>
    </location>
</feature>
<accession>A0A4Y8PR13</accession>
<feature type="domain" description="SLH" evidence="3">
    <location>
        <begin position="545"/>
        <end position="606"/>
    </location>
</feature>
<feature type="signal peptide" evidence="2">
    <location>
        <begin position="1"/>
        <end position="35"/>
    </location>
</feature>
<dbReference type="RefSeq" id="WP_134757469.1">
    <property type="nucleotide sequence ID" value="NZ_MYFO02000014.1"/>
</dbReference>
<dbReference type="OrthoDB" id="9807519at2"/>
<dbReference type="AlphaFoldDB" id="A0A4Y8PR13"/>
<dbReference type="InterPro" id="IPR008965">
    <property type="entry name" value="CBM2/CBM3_carb-bd_dom_sf"/>
</dbReference>
<proteinExistence type="predicted"/>
<gene>
    <name evidence="4" type="ORF">B5M42_23800</name>
</gene>
<name>A0A4Y8PR13_9BACL</name>
<evidence type="ECO:0000313" key="4">
    <source>
        <dbReference type="EMBL" id="TFE83082.1"/>
    </source>
</evidence>
<feature type="chain" id="PRO_5038379756" description="SLH domain-containing protein" evidence="2">
    <location>
        <begin position="36"/>
        <end position="766"/>
    </location>
</feature>
<keyword evidence="5" id="KW-1185">Reference proteome</keyword>
<dbReference type="Pfam" id="PF00395">
    <property type="entry name" value="SLH"/>
    <property type="match status" value="3"/>
</dbReference>
<sequence>MNNSHFLLTKRSLRRAVSMLLAVCMMFALLPLAQARPASALKVEVNGASGHAGETVSVSVYMTPGHESMVDDSFWKYTMKLNYDSNVLTLAGTPTDNANAAHFDTSESVTGSVYVTADTFDSGVFIDHGQKLMTLQFTIKPNAPAGDTDITLAGGSYTIDTDPTEMLATSLVSGKVTVLSAPKSASVSIAAREGRPGSKVTVPVTLTDATAGVGSYGMRIKFDPAVLQVDSISGSTGSMFDSTYNNTDGYLQVAWADLSGGDSLIQKGQEMFKVTFSLAPKAQDGIVPLTVEDTTNIQQFTLTDVEAVEMVKTLQAGRVIIKTPKASAPSNVEKITVPVKNRDGNSADAVSKAEIERTSKPDGTKSDKVVLTSDQTKQAVDLILASKSKSADIVIPDTQDEVSEVNVSVPKDSTKLIKDAQIDIGIVTDNVKVSIPNDSLQNFDEDLYFHFVPIKTDSEKQQVKVRADQEQIVQKASGGQGVTVVGRPMTIETNLQSRKVDLTMPLKDVQLSQEELANLAVFVEHSDGTKELLHGKLVDYGDGGQGLQFSVNKFSTFTLVHMEPVTQTHSAYVNGYEDGTFRPERAITRAEMATILTRVVEQESTATDIAYSDVPAGHWAAAAISKATTMKLMSGYPDGTFGPDRPITRAEMASLVSLLATANSDGAGFSDIAGHWAQAAILKAQGAGLIEGYPDGSFQPEQAITRAEAVAIINKTLGRKPSGGAVTAPWKDVDASNWAYDDIVEASVAHSFTVQADGSEKWVDGP</sequence>
<evidence type="ECO:0000313" key="5">
    <source>
        <dbReference type="Proteomes" id="UP000298246"/>
    </source>
</evidence>
<dbReference type="CDD" id="cd08548">
    <property type="entry name" value="Type_I_cohesin_like"/>
    <property type="match status" value="1"/>
</dbReference>
<dbReference type="InterPro" id="IPR001119">
    <property type="entry name" value="SLH_dom"/>
</dbReference>
<evidence type="ECO:0000256" key="1">
    <source>
        <dbReference type="SAM" id="MobiDB-lite"/>
    </source>
</evidence>
<dbReference type="SUPFAM" id="SSF49384">
    <property type="entry name" value="Carbohydrate-binding domain"/>
    <property type="match status" value="2"/>
</dbReference>
<dbReference type="PANTHER" id="PTHR43308">
    <property type="entry name" value="OUTER MEMBRANE PROTEIN ALPHA-RELATED"/>
    <property type="match status" value="1"/>
</dbReference>
<feature type="domain" description="SLH" evidence="3">
    <location>
        <begin position="607"/>
        <end position="663"/>
    </location>
</feature>
<dbReference type="PANTHER" id="PTHR43308:SF5">
    <property type="entry name" value="S-LAYER PROTEIN _ PEPTIDOGLYCAN ENDO-BETA-N-ACETYLGLUCOSAMINIDASE"/>
    <property type="match status" value="1"/>
</dbReference>
<protein>
    <recommendedName>
        <fullName evidence="3">SLH domain-containing protein</fullName>
    </recommendedName>
</protein>
<dbReference type="GO" id="GO:0000272">
    <property type="term" value="P:polysaccharide catabolic process"/>
    <property type="evidence" value="ECO:0007669"/>
    <property type="project" value="InterPro"/>
</dbReference>
<feature type="domain" description="SLH" evidence="3">
    <location>
        <begin position="664"/>
        <end position="727"/>
    </location>
</feature>
<dbReference type="InterPro" id="IPR051465">
    <property type="entry name" value="Cell_Envelope_Struct_Comp"/>
</dbReference>
<dbReference type="Pfam" id="PF00963">
    <property type="entry name" value="Cohesin"/>
    <property type="match status" value="2"/>
</dbReference>
<organism evidence="4 5">
    <name type="scientific">Paenibacillus athensensis</name>
    <dbReference type="NCBI Taxonomy" id="1967502"/>
    <lineage>
        <taxon>Bacteria</taxon>
        <taxon>Bacillati</taxon>
        <taxon>Bacillota</taxon>
        <taxon>Bacilli</taxon>
        <taxon>Bacillales</taxon>
        <taxon>Paenibacillaceae</taxon>
        <taxon>Paenibacillus</taxon>
    </lineage>
</organism>
<dbReference type="GO" id="GO:0030246">
    <property type="term" value="F:carbohydrate binding"/>
    <property type="evidence" value="ECO:0007669"/>
    <property type="project" value="InterPro"/>
</dbReference>
<evidence type="ECO:0000256" key="2">
    <source>
        <dbReference type="SAM" id="SignalP"/>
    </source>
</evidence>
<evidence type="ECO:0000259" key="3">
    <source>
        <dbReference type="PROSITE" id="PS51272"/>
    </source>
</evidence>
<reference evidence="4 5" key="1">
    <citation type="submission" date="2017-03" db="EMBL/GenBank/DDBJ databases">
        <title>Isolation of Levoglucosan Utilizing Bacteria.</title>
        <authorList>
            <person name="Arya A.S."/>
        </authorList>
    </citation>
    <scope>NUCLEOTIDE SEQUENCE [LARGE SCALE GENOMIC DNA]</scope>
    <source>
        <strain evidence="4 5">MEC069</strain>
    </source>
</reference>
<keyword evidence="2" id="KW-0732">Signal</keyword>
<dbReference type="EMBL" id="MYFO01000058">
    <property type="protein sequence ID" value="TFE83082.1"/>
    <property type="molecule type" value="Genomic_DNA"/>
</dbReference>
<dbReference type="Gene3D" id="2.60.40.680">
    <property type="match status" value="2"/>
</dbReference>
<dbReference type="PROSITE" id="PS51272">
    <property type="entry name" value="SLH"/>
    <property type="match status" value="3"/>
</dbReference>
<comment type="caution">
    <text evidence="4">The sequence shown here is derived from an EMBL/GenBank/DDBJ whole genome shotgun (WGS) entry which is preliminary data.</text>
</comment>
<dbReference type="Proteomes" id="UP000298246">
    <property type="component" value="Unassembled WGS sequence"/>
</dbReference>
<dbReference type="InterPro" id="IPR002102">
    <property type="entry name" value="Cohesin_dom"/>
</dbReference>